<comment type="caution">
    <text evidence="1">The sequence shown here is derived from an EMBL/GenBank/DDBJ whole genome shotgun (WGS) entry which is preliminary data.</text>
</comment>
<reference evidence="1 2" key="1">
    <citation type="journal article" date="2024" name="Appl. Environ. Microbiol.">
        <title>Pontiella agarivorans sp. nov., a novel marine anaerobic bacterium capable of degrading macroalgal polysaccharides and fixing nitrogen.</title>
        <authorList>
            <person name="Liu N."/>
            <person name="Kivenson V."/>
            <person name="Peng X."/>
            <person name="Cui Z."/>
            <person name="Lankiewicz T.S."/>
            <person name="Gosselin K.M."/>
            <person name="English C.J."/>
            <person name="Blair E.M."/>
            <person name="O'Malley M.A."/>
            <person name="Valentine D.L."/>
        </authorList>
    </citation>
    <scope>NUCLEOTIDE SEQUENCE [LARGE SCALE GENOMIC DNA]</scope>
    <source>
        <strain evidence="1 2">NLcol2</strain>
    </source>
</reference>
<sequence>MRKKNGFLILIVLLVLGVHAKTTEKKTRPGQILNTETRIQPGTLYYIDFPELGLTWHNKPARAGIYFPTDYTTDKHYPLFVWFGGGAGSDYPGRAMDITEGKEYICVALPYCSEENGRNGGWQTPWSYYETMLEQLETLVPNVDPRKRVCGGYSSGGAAIMYQLGNSAGAFQNYFHAFMPGGAGWPMGGLDRIKGRPMLVFVGEKDKRRPNLEKINEEASAAGVDITFLVLEDTAHKFPPACYPRLRQWLYENVTAR</sequence>
<evidence type="ECO:0000313" key="1">
    <source>
        <dbReference type="EMBL" id="MDZ8118744.1"/>
    </source>
</evidence>
<dbReference type="InterPro" id="IPR029058">
    <property type="entry name" value="AB_hydrolase_fold"/>
</dbReference>
<name>A0ABU5MX07_9BACT</name>
<evidence type="ECO:0000313" key="2">
    <source>
        <dbReference type="Proteomes" id="UP001290861"/>
    </source>
</evidence>
<dbReference type="Proteomes" id="UP001290861">
    <property type="component" value="Unassembled WGS sequence"/>
</dbReference>
<dbReference type="SUPFAM" id="SSF53474">
    <property type="entry name" value="alpha/beta-Hydrolases"/>
    <property type="match status" value="1"/>
</dbReference>
<organism evidence="1 2">
    <name type="scientific">Pontiella agarivorans</name>
    <dbReference type="NCBI Taxonomy" id="3038953"/>
    <lineage>
        <taxon>Bacteria</taxon>
        <taxon>Pseudomonadati</taxon>
        <taxon>Kiritimatiellota</taxon>
        <taxon>Kiritimatiellia</taxon>
        <taxon>Kiritimatiellales</taxon>
        <taxon>Pontiellaceae</taxon>
        <taxon>Pontiella</taxon>
    </lineage>
</organism>
<dbReference type="EMBL" id="JARVCO010000010">
    <property type="protein sequence ID" value="MDZ8118744.1"/>
    <property type="molecule type" value="Genomic_DNA"/>
</dbReference>
<dbReference type="RefSeq" id="WP_322608542.1">
    <property type="nucleotide sequence ID" value="NZ_JARVCO010000010.1"/>
</dbReference>
<dbReference type="Gene3D" id="3.40.50.1820">
    <property type="entry name" value="alpha/beta hydrolase"/>
    <property type="match status" value="1"/>
</dbReference>
<evidence type="ECO:0008006" key="3">
    <source>
        <dbReference type="Google" id="ProtNLM"/>
    </source>
</evidence>
<proteinExistence type="predicted"/>
<gene>
    <name evidence="1" type="ORF">P9H32_08885</name>
</gene>
<protein>
    <recommendedName>
        <fullName evidence="3">Esterase</fullName>
    </recommendedName>
</protein>
<accession>A0ABU5MX07</accession>
<keyword evidence="2" id="KW-1185">Reference proteome</keyword>